<dbReference type="PANTHER" id="PTHR42855:SF2">
    <property type="entry name" value="DRUG RESISTANCE ABC TRANSPORTER,ATP-BINDING PROTEIN"/>
    <property type="match status" value="1"/>
</dbReference>
<dbReference type="InterPro" id="IPR051309">
    <property type="entry name" value="ABCF_ATPase"/>
</dbReference>
<dbReference type="InterPro" id="IPR027417">
    <property type="entry name" value="P-loop_NTPase"/>
</dbReference>
<dbReference type="PROSITE" id="PS50893">
    <property type="entry name" value="ABC_TRANSPORTER_2"/>
    <property type="match status" value="2"/>
</dbReference>
<evidence type="ECO:0000256" key="2">
    <source>
        <dbReference type="ARBA" id="ARBA00022840"/>
    </source>
</evidence>
<dbReference type="InterPro" id="IPR003439">
    <property type="entry name" value="ABC_transporter-like_ATP-bd"/>
</dbReference>
<dbReference type="NCBIfam" id="NF000355">
    <property type="entry name" value="ribo_prot_ABC_F"/>
    <property type="match status" value="1"/>
</dbReference>
<dbReference type="InterPro" id="IPR017871">
    <property type="entry name" value="ABC_transporter-like_CS"/>
</dbReference>
<dbReference type="GO" id="GO:0005524">
    <property type="term" value="F:ATP binding"/>
    <property type="evidence" value="ECO:0007669"/>
    <property type="project" value="UniProtKB-KW"/>
</dbReference>
<dbReference type="Pfam" id="PF00005">
    <property type="entry name" value="ABC_tran"/>
    <property type="match status" value="2"/>
</dbReference>
<feature type="domain" description="ABC transporter" evidence="3">
    <location>
        <begin position="4"/>
        <end position="247"/>
    </location>
</feature>
<keyword evidence="2 4" id="KW-0067">ATP-binding</keyword>
<proteinExistence type="predicted"/>
<dbReference type="EMBL" id="FNGW01000012">
    <property type="protein sequence ID" value="SDM46839.1"/>
    <property type="molecule type" value="Genomic_DNA"/>
</dbReference>
<dbReference type="SUPFAM" id="SSF52540">
    <property type="entry name" value="P-loop containing nucleoside triphosphate hydrolases"/>
    <property type="match status" value="2"/>
</dbReference>
<evidence type="ECO:0000256" key="1">
    <source>
        <dbReference type="ARBA" id="ARBA00022741"/>
    </source>
</evidence>
<organism evidence="4 5">
    <name type="scientific">Romboutsia lituseburensis DSM 797</name>
    <dbReference type="NCBI Taxonomy" id="1121325"/>
    <lineage>
        <taxon>Bacteria</taxon>
        <taxon>Bacillati</taxon>
        <taxon>Bacillota</taxon>
        <taxon>Clostridia</taxon>
        <taxon>Peptostreptococcales</taxon>
        <taxon>Peptostreptococcaceae</taxon>
        <taxon>Romboutsia</taxon>
    </lineage>
</organism>
<keyword evidence="1" id="KW-0547">Nucleotide-binding</keyword>
<evidence type="ECO:0000259" key="3">
    <source>
        <dbReference type="PROSITE" id="PS50893"/>
    </source>
</evidence>
<dbReference type="FunFam" id="3.40.50.300:FF:000011">
    <property type="entry name" value="Putative ABC transporter ATP-binding component"/>
    <property type="match status" value="1"/>
</dbReference>
<protein>
    <submittedName>
        <fullName evidence="4">Lincosamide and streptogramin A transport system ATP-binding/permease protein</fullName>
    </submittedName>
</protein>
<dbReference type="AlphaFoldDB" id="A0A1G9TGC4"/>
<dbReference type="GO" id="GO:0016887">
    <property type="term" value="F:ATP hydrolysis activity"/>
    <property type="evidence" value="ECO:0007669"/>
    <property type="project" value="InterPro"/>
</dbReference>
<dbReference type="Proteomes" id="UP000199068">
    <property type="component" value="Unassembled WGS sequence"/>
</dbReference>
<dbReference type="InterPro" id="IPR003593">
    <property type="entry name" value="AAA+_ATPase"/>
</dbReference>
<dbReference type="Gene3D" id="3.40.50.300">
    <property type="entry name" value="P-loop containing nucleotide triphosphate hydrolases"/>
    <property type="match status" value="2"/>
</dbReference>
<dbReference type="PANTHER" id="PTHR42855">
    <property type="entry name" value="ABC TRANSPORTER ATP-BINDING SUBUNIT"/>
    <property type="match status" value="1"/>
</dbReference>
<dbReference type="SMART" id="SM00382">
    <property type="entry name" value="AAA"/>
    <property type="match status" value="2"/>
</dbReference>
<dbReference type="STRING" id="1121325.SAMN04515677_112106"/>
<evidence type="ECO:0000313" key="5">
    <source>
        <dbReference type="Proteomes" id="UP000199068"/>
    </source>
</evidence>
<keyword evidence="5" id="KW-1185">Reference proteome</keyword>
<sequence>MAQIKINNLSFQYDSYGDDIFKNVSINIDTEWKLGLIGRNGRGKTTFLKLLKGDYKYSGQILSPVNFDYFPMDIKDNTKLAIHVIREAIAPFDKWEEELELYSKDPKYMKEYGDVLDKYLIHDGYIINELIEKEVRKIGLDSEILDRTFNTLSYGEQTKLLLSALFLKKNNFLLIDEPTNHLDAEGRECVANYLYKKTGFILVSHDRDFLDKIIDHVLSINKSNIDIQKGNYSTWQLNHDRRNDFEKAENEKLLKEIKRLKVTAKQKSSWSDKLEATKVGNGPVDRGYIGHKAAKMMKRSKCLEKRQDKAIEEKTKLLKNVEAVDRLDINNITSNYDTLINVIDLQIKYENELFENPISFKIKQGERIWLRGKNGCGKSSIIKLLMGEKFDYTGHIDKIEKISYVSQDTSFLNGNIKEFAKNKEIDEQYLKSSLIQLGLVDTQFEKNIEEWSEGQKKKLLIATSLSEKAELYIWDEPLNFIDVISRIQIENMIIEEGITMLFVEHDKCFGDNIATKIIDIV</sequence>
<dbReference type="PROSITE" id="PS00211">
    <property type="entry name" value="ABC_TRANSPORTER_1"/>
    <property type="match status" value="1"/>
</dbReference>
<gene>
    <name evidence="4" type="ORF">SAMN04515677_112106</name>
</gene>
<dbReference type="CDD" id="cd03221">
    <property type="entry name" value="ABCF_EF-3"/>
    <property type="match status" value="1"/>
</dbReference>
<accession>A0A1G9TGC4</accession>
<name>A0A1G9TGC4_9FIRM</name>
<dbReference type="RefSeq" id="WP_092727590.1">
    <property type="nucleotide sequence ID" value="NZ_FNGW01000012.1"/>
</dbReference>
<evidence type="ECO:0000313" key="4">
    <source>
        <dbReference type="EMBL" id="SDM46839.1"/>
    </source>
</evidence>
<reference evidence="4 5" key="1">
    <citation type="submission" date="2016-10" db="EMBL/GenBank/DDBJ databases">
        <authorList>
            <person name="de Groot N.N."/>
        </authorList>
    </citation>
    <scope>NUCLEOTIDE SEQUENCE [LARGE SCALE GENOMIC DNA]</scope>
    <source>
        <strain evidence="4 5">DSM 797</strain>
    </source>
</reference>
<feature type="domain" description="ABC transporter" evidence="3">
    <location>
        <begin position="340"/>
        <end position="521"/>
    </location>
</feature>